<reference evidence="2 3" key="1">
    <citation type="submission" date="2017-03" db="EMBL/GenBank/DDBJ databases">
        <title>Draft Genome sequence of Marispirochaeta sp. strain JC444.</title>
        <authorList>
            <person name="Shivani Y."/>
            <person name="Subhash Y."/>
            <person name="Sasikala C."/>
            <person name="Ramana C."/>
        </authorList>
    </citation>
    <scope>NUCLEOTIDE SEQUENCE [LARGE SCALE GENOMIC DNA]</scope>
    <source>
        <strain evidence="2 3">JC444</strain>
    </source>
</reference>
<evidence type="ECO:0008006" key="4">
    <source>
        <dbReference type="Google" id="ProtNLM"/>
    </source>
</evidence>
<proteinExistence type="predicted"/>
<feature type="signal peptide" evidence="1">
    <location>
        <begin position="1"/>
        <end position="23"/>
    </location>
</feature>
<organism evidence="2 3">
    <name type="scientific">Marispirochaeta aestuarii</name>
    <dbReference type="NCBI Taxonomy" id="1963862"/>
    <lineage>
        <taxon>Bacteria</taxon>
        <taxon>Pseudomonadati</taxon>
        <taxon>Spirochaetota</taxon>
        <taxon>Spirochaetia</taxon>
        <taxon>Spirochaetales</taxon>
        <taxon>Spirochaetaceae</taxon>
        <taxon>Marispirochaeta</taxon>
    </lineage>
</organism>
<dbReference type="RefSeq" id="WP_083050809.1">
    <property type="nucleotide sequence ID" value="NZ_CAXXQO010000003.1"/>
</dbReference>
<name>A0A1Y1RY89_9SPIO</name>
<comment type="caution">
    <text evidence="2">The sequence shown here is derived from an EMBL/GenBank/DDBJ whole genome shotgun (WGS) entry which is preliminary data.</text>
</comment>
<gene>
    <name evidence="2" type="ORF">B4O97_10975</name>
</gene>
<protein>
    <recommendedName>
        <fullName evidence="4">Outer membrane protein beta-barrel domain-containing protein</fullName>
    </recommendedName>
</protein>
<dbReference type="Proteomes" id="UP000192343">
    <property type="component" value="Unassembled WGS sequence"/>
</dbReference>
<dbReference type="STRING" id="1963862.B4O97_10975"/>
<dbReference type="EMBL" id="MWQY01000011">
    <property type="protein sequence ID" value="ORC34853.1"/>
    <property type="molecule type" value="Genomic_DNA"/>
</dbReference>
<dbReference type="AlphaFoldDB" id="A0A1Y1RY89"/>
<sequence>MKKFFVVAVTVIVVLSISSAVFAQDNAFAEDGWKKRFSSPSYGLSLMMLNVSDDNGLEETILVPGFDFRILNGTNISKRGGFYTGYEVGATIYHLGESDSFYISDASMDAHVAELFAGCVYIMQKYGYRLDLGAKAGGISIGTEIGIGIQVGGGDYEVVDDSDEDNTISGGTDNPLGMLLELTLEGSLRMGQNKRLFAGLGVMVSNPMLDEFDGGFGSLDVEQNPVRPVLRGGFSMNY</sequence>
<feature type="chain" id="PRO_5013186244" description="Outer membrane protein beta-barrel domain-containing protein" evidence="1">
    <location>
        <begin position="24"/>
        <end position="238"/>
    </location>
</feature>
<evidence type="ECO:0000313" key="3">
    <source>
        <dbReference type="Proteomes" id="UP000192343"/>
    </source>
</evidence>
<evidence type="ECO:0000313" key="2">
    <source>
        <dbReference type="EMBL" id="ORC34853.1"/>
    </source>
</evidence>
<keyword evidence="3" id="KW-1185">Reference proteome</keyword>
<accession>A0A1Y1RY89</accession>
<keyword evidence="1" id="KW-0732">Signal</keyword>
<evidence type="ECO:0000256" key="1">
    <source>
        <dbReference type="SAM" id="SignalP"/>
    </source>
</evidence>